<protein>
    <submittedName>
        <fullName evidence="1">DUF2971 domain-containing protein</fullName>
    </submittedName>
</protein>
<dbReference type="RefSeq" id="WP_146435240.1">
    <property type="nucleotide sequence ID" value="NZ_VIGV01000004.1"/>
</dbReference>
<dbReference type="InterPro" id="IPR021352">
    <property type="entry name" value="DUF2971"/>
</dbReference>
<reference evidence="1 2" key="1">
    <citation type="submission" date="2019-06" db="EMBL/GenBank/DDBJ databases">
        <authorList>
            <person name="Teng J.L.L."/>
            <person name="Lee H.H."/>
            <person name="Lau S.K.P."/>
            <person name="Woo P.C.Y."/>
        </authorList>
    </citation>
    <scope>NUCLEOTIDE SEQUENCE [LARGE SCALE GENOMIC DNA]</scope>
    <source>
        <strain evidence="1 2">HKU70</strain>
    </source>
</reference>
<dbReference type="EMBL" id="VIGV01000004">
    <property type="protein sequence ID" value="TWS23481.1"/>
    <property type="molecule type" value="Genomic_DNA"/>
</dbReference>
<accession>A0A5C5RMQ1</accession>
<comment type="caution">
    <text evidence="1">The sequence shown here is derived from an EMBL/GenBank/DDBJ whole genome shotgun (WGS) entry which is preliminary data.</text>
</comment>
<gene>
    <name evidence="1" type="ORF">FK268_14435</name>
</gene>
<evidence type="ECO:0000313" key="1">
    <source>
        <dbReference type="EMBL" id="TWS23481.1"/>
    </source>
</evidence>
<dbReference type="Pfam" id="PF11185">
    <property type="entry name" value="DUF2971"/>
    <property type="match status" value="1"/>
</dbReference>
<organism evidence="1 2">
    <name type="scientific">Tsukamurella sputi</name>
    <dbReference type="NCBI Taxonomy" id="2591848"/>
    <lineage>
        <taxon>Bacteria</taxon>
        <taxon>Bacillati</taxon>
        <taxon>Actinomycetota</taxon>
        <taxon>Actinomycetes</taxon>
        <taxon>Mycobacteriales</taxon>
        <taxon>Tsukamurellaceae</taxon>
        <taxon>Tsukamurella</taxon>
    </lineage>
</organism>
<keyword evidence="2" id="KW-1185">Reference proteome</keyword>
<proteinExistence type="predicted"/>
<name>A0A5C5RMQ1_9ACTN</name>
<dbReference type="OrthoDB" id="1095921at2"/>
<dbReference type="Proteomes" id="UP000319792">
    <property type="component" value="Unassembled WGS sequence"/>
</dbReference>
<dbReference type="AlphaFoldDB" id="A0A5C5RMQ1"/>
<reference evidence="1 2" key="2">
    <citation type="submission" date="2019-08" db="EMBL/GenBank/DDBJ databases">
        <title>Tsukamurella conjunctivitidis sp. nov., Tsukamurella assacharolytica sp. nov. and Tsukamurella sputae sp. nov. isolated from patients with conjunctivitis, bacteraemia (lymphoma) and respiratory infection (sputum) in Hong Kong.</title>
        <authorList>
            <person name="Fok K.M.N."/>
            <person name="Fong J.Y.H."/>
        </authorList>
    </citation>
    <scope>NUCLEOTIDE SEQUENCE [LARGE SCALE GENOMIC DNA]</scope>
    <source>
        <strain evidence="1 2">HKU70</strain>
    </source>
</reference>
<sequence length="327" mass="36656">MAVKIKPPEANTEFSLANWSYNLDASRVDPWHDDMGLFHYTDIGGLWGILSSSQIWATHTYYLNDSSEIEFGLSWINELLKHGEKEAAKLVDKEADEEWTSTANVLHKLYQFVGAAALTSRDTLLRDSAPFVSCLSCASDSLTQWQAYGNRGGGYSIQFDGQAFEESIQQVDESGATLTDQPTITAALVEYQTWNLQKRVDEAVNDFLQGTRAGKEGDLTYDQSPSLRAFLRRLVEISMLLKHQSFWPERERRICISGGAETFYSQSALGLIPRMRIGFDPKSVREVMVGPGPHEEARKYSIERFLAGQPDLSHVAVTTSDVPYRAP</sequence>
<evidence type="ECO:0000313" key="2">
    <source>
        <dbReference type="Proteomes" id="UP000319792"/>
    </source>
</evidence>